<reference evidence="1" key="1">
    <citation type="submission" date="2022-12" db="EMBL/GenBank/DDBJ databases">
        <authorList>
            <person name="Petersen C."/>
        </authorList>
    </citation>
    <scope>NUCLEOTIDE SEQUENCE</scope>
    <source>
        <strain evidence="1">IBT 29677</strain>
    </source>
</reference>
<dbReference type="InterPro" id="IPR032675">
    <property type="entry name" value="LRR_dom_sf"/>
</dbReference>
<comment type="caution">
    <text evidence="1">The sequence shown here is derived from an EMBL/GenBank/DDBJ whole genome shotgun (WGS) entry which is preliminary data.</text>
</comment>
<organism evidence="1 2">
    <name type="scientific">Penicillium cosmopolitanum</name>
    <dbReference type="NCBI Taxonomy" id="1131564"/>
    <lineage>
        <taxon>Eukaryota</taxon>
        <taxon>Fungi</taxon>
        <taxon>Dikarya</taxon>
        <taxon>Ascomycota</taxon>
        <taxon>Pezizomycotina</taxon>
        <taxon>Eurotiomycetes</taxon>
        <taxon>Eurotiomycetidae</taxon>
        <taxon>Eurotiales</taxon>
        <taxon>Aspergillaceae</taxon>
        <taxon>Penicillium</taxon>
    </lineage>
</organism>
<evidence type="ECO:0000313" key="1">
    <source>
        <dbReference type="EMBL" id="KAJ5403311.1"/>
    </source>
</evidence>
<dbReference type="RefSeq" id="XP_056490553.1">
    <property type="nucleotide sequence ID" value="XM_056627819.1"/>
</dbReference>
<dbReference type="SUPFAM" id="SSF52047">
    <property type="entry name" value="RNI-like"/>
    <property type="match status" value="1"/>
</dbReference>
<reference evidence="1" key="2">
    <citation type="journal article" date="2023" name="IMA Fungus">
        <title>Comparative genomic study of the Penicillium genus elucidates a diverse pangenome and 15 lateral gene transfer events.</title>
        <authorList>
            <person name="Petersen C."/>
            <person name="Sorensen T."/>
            <person name="Nielsen M.R."/>
            <person name="Sondergaard T.E."/>
            <person name="Sorensen J.L."/>
            <person name="Fitzpatrick D.A."/>
            <person name="Frisvad J.C."/>
            <person name="Nielsen K.L."/>
        </authorList>
    </citation>
    <scope>NUCLEOTIDE SEQUENCE</scope>
    <source>
        <strain evidence="1">IBT 29677</strain>
    </source>
</reference>
<dbReference type="Proteomes" id="UP001147747">
    <property type="component" value="Unassembled WGS sequence"/>
</dbReference>
<proteinExistence type="predicted"/>
<dbReference type="GeneID" id="81366799"/>
<evidence type="ECO:0008006" key="3">
    <source>
        <dbReference type="Google" id="ProtNLM"/>
    </source>
</evidence>
<dbReference type="AlphaFoldDB" id="A0A9W9W4U1"/>
<accession>A0A9W9W4U1</accession>
<dbReference type="Gene3D" id="3.80.10.10">
    <property type="entry name" value="Ribonuclease Inhibitor"/>
    <property type="match status" value="1"/>
</dbReference>
<evidence type="ECO:0000313" key="2">
    <source>
        <dbReference type="Proteomes" id="UP001147747"/>
    </source>
</evidence>
<sequence>MSQPEIPPEIWHLILKAQRHKLPTRSDLANVCSVSRLFDTLATPLLYRSVILCRMSNDWSLFPDDFEATERPKHFEDLYFGLFYRLLDDRNEVLRAFVREMTFKLQGTKEDISRAWDKLRPPQDLLAGLVRKLPNLEAVYFIGELPISDALVDAFLAHQKFPKLYLKHEEGLIQREICAPFVPEVCISVDTTAPVPTPNRELRPWEQEFKPQRLALHEIFAAYPKLEDLSVSINLLRGGCVIDYSPDSAEIVPLSIPDKFTFPPLKNLSLSGYHITDEEKPLWKQRFPWGELESLTLGVQTHNGVLESATGNVHNLKNFQITSYTRHTASNSSPELDLFLSSFNSLESLTAKGLVPSLNSVMNHSNLKHLCLHAIEETDQERKTLNLEEIEDLDLHCPNLTNLELDINPNGTWPKTSMEALATKFGNLRELIIHVGLGISIAMKNAQKGFPLTKAFKSVLTEEIARSSAKRFLECRGPSNLTKITLKTGEDLRWFPQWHPGYADAEEECSRIFEIDARLGQDGEIILKELDSTRASILRRLGSPNGAFNRTFLGKSPTRISTAPRVFQASSFSTSST</sequence>
<keyword evidence="2" id="KW-1185">Reference proteome</keyword>
<dbReference type="OrthoDB" id="3945550at2759"/>
<dbReference type="EMBL" id="JAPZBU010000005">
    <property type="protein sequence ID" value="KAJ5403311.1"/>
    <property type="molecule type" value="Genomic_DNA"/>
</dbReference>
<protein>
    <recommendedName>
        <fullName evidence="3">F-box domain-containing protein</fullName>
    </recommendedName>
</protein>
<name>A0A9W9W4U1_9EURO</name>
<gene>
    <name evidence="1" type="ORF">N7509_003182</name>
</gene>